<accession>A0ACD5TL60</accession>
<protein>
    <submittedName>
        <fullName evidence="1">Uncharacterized protein</fullName>
    </submittedName>
</protein>
<evidence type="ECO:0000313" key="2">
    <source>
        <dbReference type="Proteomes" id="UP001732700"/>
    </source>
</evidence>
<dbReference type="EnsemblPlants" id="AVESA.00010b.r2.1CG0078650.1">
    <property type="protein sequence ID" value="AVESA.00010b.r2.1CG0078650.1.CDS.1"/>
    <property type="gene ID" value="AVESA.00010b.r2.1CG0078650"/>
</dbReference>
<evidence type="ECO:0000313" key="1">
    <source>
        <dbReference type="EnsemblPlants" id="AVESA.00010b.r2.1CG0078650.1.CDS.1"/>
    </source>
</evidence>
<keyword evidence="2" id="KW-1185">Reference proteome</keyword>
<reference evidence="1" key="2">
    <citation type="submission" date="2025-09" db="UniProtKB">
        <authorList>
            <consortium name="EnsemblPlants"/>
        </authorList>
    </citation>
    <scope>IDENTIFICATION</scope>
</reference>
<organism evidence="1 2">
    <name type="scientific">Avena sativa</name>
    <name type="common">Oat</name>
    <dbReference type="NCBI Taxonomy" id="4498"/>
    <lineage>
        <taxon>Eukaryota</taxon>
        <taxon>Viridiplantae</taxon>
        <taxon>Streptophyta</taxon>
        <taxon>Embryophyta</taxon>
        <taxon>Tracheophyta</taxon>
        <taxon>Spermatophyta</taxon>
        <taxon>Magnoliopsida</taxon>
        <taxon>Liliopsida</taxon>
        <taxon>Poales</taxon>
        <taxon>Poaceae</taxon>
        <taxon>BOP clade</taxon>
        <taxon>Pooideae</taxon>
        <taxon>Poodae</taxon>
        <taxon>Poeae</taxon>
        <taxon>Poeae Chloroplast Group 1 (Aveneae type)</taxon>
        <taxon>Aveninae</taxon>
        <taxon>Avena</taxon>
    </lineage>
</organism>
<reference evidence="1" key="1">
    <citation type="submission" date="2021-05" db="EMBL/GenBank/DDBJ databases">
        <authorList>
            <person name="Scholz U."/>
            <person name="Mascher M."/>
            <person name="Fiebig A."/>
        </authorList>
    </citation>
    <scope>NUCLEOTIDE SEQUENCE [LARGE SCALE GENOMIC DNA]</scope>
</reference>
<sequence>MPKQQGGLGVRNLSLHNKALMANLLSKLLSDSEGPCFSWLARRYLRDSIPQETSRGDTPFWRSLLALLPTVQNATRCRPSTGDKISFWHDQWTDLGHLKDRFSVLFTFAKDQHCTVRSQQRNGDWDIDLLLPLTDSAQLQLEQLMQRIHLIQLDGVGDEREMITTGKPPSTAAFYRLFSDRGMKWQPAEWVWRKAIPHRHKIFTWLSFRGRLNTKDNMTAKCWCSDAGCDLCPALESIHHIALHCKTSTWVWEKLNVAETAATSNTMAQFVTKIQALTGDSTWPTCFAACLLELWKARNDRIFNGRSMATATILMRIRETLRLWTCRSPKEGQRIMTWAQKLS</sequence>
<name>A0ACD5TL60_AVESA</name>
<dbReference type="Proteomes" id="UP001732700">
    <property type="component" value="Chromosome 1C"/>
</dbReference>
<proteinExistence type="predicted"/>